<evidence type="ECO:0000313" key="3">
    <source>
        <dbReference type="Proteomes" id="UP000199072"/>
    </source>
</evidence>
<dbReference type="STRING" id="1391627.SAMN05216464_10530"/>
<dbReference type="EMBL" id="FNAI01000005">
    <property type="protein sequence ID" value="SDE26567.1"/>
    <property type="molecule type" value="Genomic_DNA"/>
</dbReference>
<dbReference type="AlphaFoldDB" id="A0A1G7BI56"/>
<proteinExistence type="predicted"/>
<evidence type="ECO:0008006" key="4">
    <source>
        <dbReference type="Google" id="ProtNLM"/>
    </source>
</evidence>
<dbReference type="Proteomes" id="UP000199072">
    <property type="component" value="Unassembled WGS sequence"/>
</dbReference>
<keyword evidence="1" id="KW-0732">Signal</keyword>
<gene>
    <name evidence="2" type="ORF">SAMN05216464_10530</name>
</gene>
<protein>
    <recommendedName>
        <fullName evidence="4">Glycoside hydrolase</fullName>
    </recommendedName>
</protein>
<accession>A0A1G7BI56</accession>
<evidence type="ECO:0000256" key="1">
    <source>
        <dbReference type="SAM" id="SignalP"/>
    </source>
</evidence>
<evidence type="ECO:0000313" key="2">
    <source>
        <dbReference type="EMBL" id="SDE26567.1"/>
    </source>
</evidence>
<keyword evidence="3" id="KW-1185">Reference proteome</keyword>
<dbReference type="OrthoDB" id="796539at2"/>
<name>A0A1G7BI56_9SPHI</name>
<organism evidence="2 3">
    <name type="scientific">Mucilaginibacter pineti</name>
    <dbReference type="NCBI Taxonomy" id="1391627"/>
    <lineage>
        <taxon>Bacteria</taxon>
        <taxon>Pseudomonadati</taxon>
        <taxon>Bacteroidota</taxon>
        <taxon>Sphingobacteriia</taxon>
        <taxon>Sphingobacteriales</taxon>
        <taxon>Sphingobacteriaceae</taxon>
        <taxon>Mucilaginibacter</taxon>
    </lineage>
</organism>
<feature type="chain" id="PRO_5011620459" description="Glycoside hydrolase" evidence="1">
    <location>
        <begin position="21"/>
        <end position="118"/>
    </location>
</feature>
<sequence>MKKVILTTTLLLGCFLACFAALNELNGEWSGTLKLDNGTVYPLKYNFKVDGDQLTGTAQTPKGELPIDDGKINGSSFSFTVTIADIEIPHTGKFYGDSIGVDMAANGEKAHSTLLRKR</sequence>
<reference evidence="2 3" key="1">
    <citation type="submission" date="2016-10" db="EMBL/GenBank/DDBJ databases">
        <authorList>
            <person name="de Groot N.N."/>
        </authorList>
    </citation>
    <scope>NUCLEOTIDE SEQUENCE [LARGE SCALE GENOMIC DNA]</scope>
    <source>
        <strain evidence="2 3">47C3B</strain>
    </source>
</reference>
<feature type="signal peptide" evidence="1">
    <location>
        <begin position="1"/>
        <end position="20"/>
    </location>
</feature>
<dbReference type="RefSeq" id="WP_091149632.1">
    <property type="nucleotide sequence ID" value="NZ_FNAI01000005.1"/>
</dbReference>